<protein>
    <submittedName>
        <fullName evidence="1">Uncharacterized protein</fullName>
    </submittedName>
</protein>
<organism evidence="1">
    <name type="scientific">Clostridioides difficile</name>
    <name type="common">Peptoclostridium difficile</name>
    <dbReference type="NCBI Taxonomy" id="1496"/>
    <lineage>
        <taxon>Bacteria</taxon>
        <taxon>Bacillati</taxon>
        <taxon>Bacillota</taxon>
        <taxon>Clostridia</taxon>
        <taxon>Peptostreptococcales</taxon>
        <taxon>Peptostreptococcaceae</taxon>
        <taxon>Clostridioides</taxon>
    </lineage>
</organism>
<evidence type="ECO:0000313" key="1">
    <source>
        <dbReference type="EMBL" id="AUV57987.1"/>
    </source>
</evidence>
<name>A0A2R2ZJM8_CLODI</name>
<proteinExistence type="predicted"/>
<dbReference type="AlphaFoldDB" id="A0A2R2ZJM8"/>
<reference evidence="1" key="1">
    <citation type="journal article" date="2018" name="Genome Biol. Evol.">
        <title>Two Groups of Cocirculating, Epidemic Clostridiodes difficile Strains Microdiversify through Different Mechanisms.</title>
        <authorList>
            <person name="Murillo T."/>
            <person name="Ramirez-Vargas G."/>
            <person name="Riedel T."/>
            <person name="Overmann J."/>
            <person name="Andersen J.M."/>
            <person name="Guzman-Verri C."/>
            <person name="Chaves-Olarte E."/>
            <person name="Rodriguez C."/>
        </authorList>
    </citation>
    <scope>NUCLEOTIDE SEQUENCE</scope>
    <source>
        <strain evidence="1">LIBA-2945</strain>
    </source>
</reference>
<gene>
    <name evidence="1" type="ORF">ProphageCTn5LIBA2945_00061</name>
</gene>
<sequence length="166" mass="18754">MAKLKFLYFMDYEDGEIARVETSDDGGLEIPFNIFIDNADEYTDAKEGSCAIDICGVGSDIRIFNSEEDYCKDEKNKMASISMIPMGTFPANNDWEHFEQSPHILFSGRVLDVEWNPSAKSDEPNCDIVVETLGFTFNLYLRYDGTVNVGNIVHGIAWMFGNMVMD</sequence>
<accession>A0A2R2ZJM8</accession>
<dbReference type="EMBL" id="MF547665">
    <property type="protein sequence ID" value="AUV57987.1"/>
    <property type="molecule type" value="Genomic_DNA"/>
</dbReference>